<keyword evidence="1" id="KW-0812">Transmembrane</keyword>
<evidence type="ECO:0000313" key="3">
    <source>
        <dbReference type="Proteomes" id="UP000229612"/>
    </source>
</evidence>
<organism evidence="2 3">
    <name type="scientific">Candidatus Kaiserbacteria bacterium CG10_big_fil_rev_8_21_14_0_10_44_10</name>
    <dbReference type="NCBI Taxonomy" id="1974606"/>
    <lineage>
        <taxon>Bacteria</taxon>
        <taxon>Candidatus Kaiseribacteriota</taxon>
    </lineage>
</organism>
<keyword evidence="1" id="KW-1133">Transmembrane helix</keyword>
<keyword evidence="1" id="KW-0472">Membrane</keyword>
<evidence type="ECO:0000256" key="1">
    <source>
        <dbReference type="SAM" id="Phobius"/>
    </source>
</evidence>
<accession>A0A2H0UHI3</accession>
<sequence>MKQLKNPIKYFWHNLSIVLGLVLIWRGIWYILDAIDIWLFDGHHFWTAMLGIAIGTAVLYIPDKDLKEIEKL</sequence>
<feature type="transmembrane region" description="Helical" evidence="1">
    <location>
        <begin position="12"/>
        <end position="32"/>
    </location>
</feature>
<dbReference type="Proteomes" id="UP000229612">
    <property type="component" value="Unassembled WGS sequence"/>
</dbReference>
<proteinExistence type="predicted"/>
<gene>
    <name evidence="2" type="ORF">COU14_02050</name>
</gene>
<name>A0A2H0UHI3_9BACT</name>
<protein>
    <submittedName>
        <fullName evidence="2">Uncharacterized protein</fullName>
    </submittedName>
</protein>
<dbReference type="EMBL" id="PFBG01000022">
    <property type="protein sequence ID" value="PIR85862.1"/>
    <property type="molecule type" value="Genomic_DNA"/>
</dbReference>
<evidence type="ECO:0000313" key="2">
    <source>
        <dbReference type="EMBL" id="PIR85862.1"/>
    </source>
</evidence>
<feature type="transmembrane region" description="Helical" evidence="1">
    <location>
        <begin position="44"/>
        <end position="62"/>
    </location>
</feature>
<comment type="caution">
    <text evidence="2">The sequence shown here is derived from an EMBL/GenBank/DDBJ whole genome shotgun (WGS) entry which is preliminary data.</text>
</comment>
<dbReference type="AlphaFoldDB" id="A0A2H0UHI3"/>
<reference evidence="3" key="1">
    <citation type="submission" date="2017-09" db="EMBL/GenBank/DDBJ databases">
        <title>Depth-based differentiation of microbial function through sediment-hosted aquifers and enrichment of novel symbionts in the deep terrestrial subsurface.</title>
        <authorList>
            <person name="Probst A.J."/>
            <person name="Ladd B."/>
            <person name="Jarett J.K."/>
            <person name="Geller-Mcgrath D.E."/>
            <person name="Sieber C.M.K."/>
            <person name="Emerson J.B."/>
            <person name="Anantharaman K."/>
            <person name="Thomas B.C."/>
            <person name="Malmstrom R."/>
            <person name="Stieglmeier M."/>
            <person name="Klingl A."/>
            <person name="Woyke T."/>
            <person name="Ryan C.M."/>
            <person name="Banfield J.F."/>
        </authorList>
    </citation>
    <scope>NUCLEOTIDE SEQUENCE [LARGE SCALE GENOMIC DNA]</scope>
</reference>